<reference evidence="4" key="3">
    <citation type="submission" date="2011-03" db="EMBL/GenBank/DDBJ databases">
        <title>Annotation of Magnaporthe poae ATCC 64411.</title>
        <authorList>
            <person name="Ma L.-J."/>
            <person name="Dead R."/>
            <person name="Young S.K."/>
            <person name="Zeng Q."/>
            <person name="Gargeya S."/>
            <person name="Fitzgerald M."/>
            <person name="Haas B."/>
            <person name="Abouelleil A."/>
            <person name="Alvarado L."/>
            <person name="Arachchi H.M."/>
            <person name="Berlin A."/>
            <person name="Brown A."/>
            <person name="Chapman S.B."/>
            <person name="Chen Z."/>
            <person name="Dunbar C."/>
            <person name="Freedman E."/>
            <person name="Gearin G."/>
            <person name="Gellesch M."/>
            <person name="Goldberg J."/>
            <person name="Griggs A."/>
            <person name="Gujja S."/>
            <person name="Heiman D."/>
            <person name="Howarth C."/>
            <person name="Larson L."/>
            <person name="Lui A."/>
            <person name="MacDonald P.J.P."/>
            <person name="Mehta T."/>
            <person name="Montmayeur A."/>
            <person name="Murphy C."/>
            <person name="Neiman D."/>
            <person name="Pearson M."/>
            <person name="Priest M."/>
            <person name="Roberts A."/>
            <person name="Saif S."/>
            <person name="Shea T."/>
            <person name="Shenoy N."/>
            <person name="Sisk P."/>
            <person name="Stolte C."/>
            <person name="Sykes S."/>
            <person name="Yandava C."/>
            <person name="Wortman J."/>
            <person name="Nusbaum C."/>
            <person name="Birren B."/>
        </authorList>
    </citation>
    <scope>NUCLEOTIDE SEQUENCE</scope>
    <source>
        <strain evidence="4">ATCC 64411</strain>
    </source>
</reference>
<protein>
    <submittedName>
        <fullName evidence="4">Rhamnolipids biosynthesis 3-oxoacyl-[acyl-carrier-protein] reductase</fullName>
    </submittedName>
</protein>
<organism evidence="5 6">
    <name type="scientific">Magnaporthiopsis poae (strain ATCC 64411 / 73-15)</name>
    <name type="common">Kentucky bluegrass fungus</name>
    <name type="synonym">Magnaporthe poae</name>
    <dbReference type="NCBI Taxonomy" id="644358"/>
    <lineage>
        <taxon>Eukaryota</taxon>
        <taxon>Fungi</taxon>
        <taxon>Dikarya</taxon>
        <taxon>Ascomycota</taxon>
        <taxon>Pezizomycotina</taxon>
        <taxon>Sordariomycetes</taxon>
        <taxon>Sordariomycetidae</taxon>
        <taxon>Magnaporthales</taxon>
        <taxon>Magnaporthaceae</taxon>
        <taxon>Magnaporthiopsis</taxon>
    </lineage>
</organism>
<reference evidence="5" key="4">
    <citation type="journal article" date="2015" name="G3 (Bethesda)">
        <title>Genome sequences of three phytopathogenic species of the Magnaporthaceae family of fungi.</title>
        <authorList>
            <person name="Okagaki L.H."/>
            <person name="Nunes C.C."/>
            <person name="Sailsbery J."/>
            <person name="Clay B."/>
            <person name="Brown D."/>
            <person name="John T."/>
            <person name="Oh Y."/>
            <person name="Young N."/>
            <person name="Fitzgerald M."/>
            <person name="Haas B.J."/>
            <person name="Zeng Q."/>
            <person name="Young S."/>
            <person name="Adiconis X."/>
            <person name="Fan L."/>
            <person name="Levin J.Z."/>
            <person name="Mitchell T.K."/>
            <person name="Okubara P.A."/>
            <person name="Farman M.L."/>
            <person name="Kohn L.M."/>
            <person name="Birren B."/>
            <person name="Ma L.-J."/>
            <person name="Dean R.A."/>
        </authorList>
    </citation>
    <scope>NUCLEOTIDE SEQUENCE</scope>
    <source>
        <strain evidence="5">ATCC 64411 / 73-15</strain>
    </source>
</reference>
<evidence type="ECO:0000256" key="3">
    <source>
        <dbReference type="ARBA" id="ARBA00023002"/>
    </source>
</evidence>
<dbReference type="SUPFAM" id="SSF51735">
    <property type="entry name" value="NAD(P)-binding Rossmann-fold domains"/>
    <property type="match status" value="1"/>
</dbReference>
<dbReference type="VEuPathDB" id="FungiDB:MAPG_05446"/>
<reference evidence="4" key="2">
    <citation type="submission" date="2010-05" db="EMBL/GenBank/DDBJ databases">
        <title>The Genome Sequence of Magnaporthe poae strain ATCC 64411.</title>
        <authorList>
            <consortium name="The Broad Institute Genome Sequencing Platform"/>
            <consortium name="Broad Institute Genome Sequencing Center for Infectious Disease"/>
            <person name="Ma L.-J."/>
            <person name="Dead R."/>
            <person name="Young S."/>
            <person name="Zeng Q."/>
            <person name="Koehrsen M."/>
            <person name="Alvarado L."/>
            <person name="Berlin A."/>
            <person name="Chapman S.B."/>
            <person name="Chen Z."/>
            <person name="Freedman E."/>
            <person name="Gellesch M."/>
            <person name="Goldberg J."/>
            <person name="Griggs A."/>
            <person name="Gujja S."/>
            <person name="Heilman E.R."/>
            <person name="Heiman D."/>
            <person name="Hepburn T."/>
            <person name="Howarth C."/>
            <person name="Jen D."/>
            <person name="Larson L."/>
            <person name="Mehta T."/>
            <person name="Neiman D."/>
            <person name="Pearson M."/>
            <person name="Roberts A."/>
            <person name="Saif S."/>
            <person name="Shea T."/>
            <person name="Shenoy N."/>
            <person name="Sisk P."/>
            <person name="Stolte C."/>
            <person name="Sykes S."/>
            <person name="Walk T."/>
            <person name="White J."/>
            <person name="Yandava C."/>
            <person name="Haas B."/>
            <person name="Nusbaum C."/>
            <person name="Birren B."/>
        </authorList>
    </citation>
    <scope>NUCLEOTIDE SEQUENCE</scope>
    <source>
        <strain evidence="4">ATCC 64411</strain>
    </source>
</reference>
<evidence type="ECO:0000313" key="6">
    <source>
        <dbReference type="Proteomes" id="UP000011715"/>
    </source>
</evidence>
<dbReference type="Gene3D" id="3.40.50.720">
    <property type="entry name" value="NAD(P)-binding Rossmann-like Domain"/>
    <property type="match status" value="1"/>
</dbReference>
<dbReference type="InterPro" id="IPR036291">
    <property type="entry name" value="NAD(P)-bd_dom_sf"/>
</dbReference>
<comment type="similarity">
    <text evidence="1">Belongs to the short-chain dehydrogenases/reductases (SDR) family.</text>
</comment>
<dbReference type="EMBL" id="ADBL01001296">
    <property type="status" value="NOT_ANNOTATED_CDS"/>
    <property type="molecule type" value="Genomic_DNA"/>
</dbReference>
<dbReference type="eggNOG" id="KOG0725">
    <property type="taxonomic scope" value="Eukaryota"/>
</dbReference>
<proteinExistence type="inferred from homology"/>
<reference evidence="6" key="1">
    <citation type="submission" date="2010-05" db="EMBL/GenBank/DDBJ databases">
        <title>The genome sequence of Magnaporthe poae strain ATCC 64411.</title>
        <authorList>
            <person name="Ma L.-J."/>
            <person name="Dead R."/>
            <person name="Young S."/>
            <person name="Zeng Q."/>
            <person name="Koehrsen M."/>
            <person name="Alvarado L."/>
            <person name="Berlin A."/>
            <person name="Chapman S.B."/>
            <person name="Chen Z."/>
            <person name="Freedman E."/>
            <person name="Gellesch M."/>
            <person name="Goldberg J."/>
            <person name="Griggs A."/>
            <person name="Gujja S."/>
            <person name="Heilman E.R."/>
            <person name="Heiman D."/>
            <person name="Hepburn T."/>
            <person name="Howarth C."/>
            <person name="Jen D."/>
            <person name="Larson L."/>
            <person name="Mehta T."/>
            <person name="Neiman D."/>
            <person name="Pearson M."/>
            <person name="Roberts A."/>
            <person name="Saif S."/>
            <person name="Shea T."/>
            <person name="Shenoy N."/>
            <person name="Sisk P."/>
            <person name="Stolte C."/>
            <person name="Sykes S."/>
            <person name="Walk T."/>
            <person name="White J."/>
            <person name="Yandava C."/>
            <person name="Haas B."/>
            <person name="Nusbaum C."/>
            <person name="Birren B."/>
        </authorList>
    </citation>
    <scope>NUCLEOTIDE SEQUENCE [LARGE SCALE GENOMIC DNA]</scope>
    <source>
        <strain evidence="6">ATCC 64411 / 73-15</strain>
    </source>
</reference>
<dbReference type="Pfam" id="PF13561">
    <property type="entry name" value="adh_short_C2"/>
    <property type="match status" value="1"/>
</dbReference>
<dbReference type="EnsemblFungi" id="MAPG_05446T0">
    <property type="protein sequence ID" value="MAPG_05446T0"/>
    <property type="gene ID" value="MAPG_05446"/>
</dbReference>
<accession>A0A0C4DZE7</accession>
<dbReference type="PANTHER" id="PTHR43618">
    <property type="entry name" value="7-ALPHA-HYDROXYSTEROID DEHYDROGENASE"/>
    <property type="match status" value="1"/>
</dbReference>
<dbReference type="AlphaFoldDB" id="A0A0C4DZE7"/>
<evidence type="ECO:0000313" key="5">
    <source>
        <dbReference type="EnsemblFungi" id="MAPG_05446T0"/>
    </source>
</evidence>
<dbReference type="Proteomes" id="UP000011715">
    <property type="component" value="Unassembled WGS sequence"/>
</dbReference>
<dbReference type="InterPro" id="IPR052178">
    <property type="entry name" value="Sec_Metab_Biosynth_SDR"/>
</dbReference>
<keyword evidence="6" id="KW-1185">Reference proteome</keyword>
<dbReference type="OrthoDB" id="294295at2759"/>
<gene>
    <name evidence="4" type="ORF">MAPG_05446</name>
</gene>
<evidence type="ECO:0000256" key="1">
    <source>
        <dbReference type="ARBA" id="ARBA00006484"/>
    </source>
</evidence>
<dbReference type="InterPro" id="IPR002347">
    <property type="entry name" value="SDR_fam"/>
</dbReference>
<dbReference type="STRING" id="644358.A0A0C4DZE7"/>
<evidence type="ECO:0000313" key="4">
    <source>
        <dbReference type="EMBL" id="KLU86433.1"/>
    </source>
</evidence>
<keyword evidence="2" id="KW-0521">NADP</keyword>
<reference evidence="5" key="5">
    <citation type="submission" date="2015-06" db="UniProtKB">
        <authorList>
            <consortium name="EnsemblFungi"/>
        </authorList>
    </citation>
    <scope>IDENTIFICATION</scope>
    <source>
        <strain evidence="5">ATCC 64411</strain>
    </source>
</reference>
<dbReference type="GO" id="GO:0016491">
    <property type="term" value="F:oxidoreductase activity"/>
    <property type="evidence" value="ECO:0007669"/>
    <property type="project" value="UniProtKB-KW"/>
</dbReference>
<name>A0A0C4DZE7_MAGP6</name>
<evidence type="ECO:0000256" key="2">
    <source>
        <dbReference type="ARBA" id="ARBA00022857"/>
    </source>
</evidence>
<keyword evidence="3" id="KW-0560">Oxidoreductase</keyword>
<dbReference type="EMBL" id="GL876969">
    <property type="protein sequence ID" value="KLU86433.1"/>
    <property type="molecule type" value="Genomic_DNA"/>
</dbReference>
<sequence>MLAAVLDSAGDVIREANPLGRIGRPEDVAGACLWLSSKAGAYINGATIPIDGGFSLVTKL</sequence>
<dbReference type="PANTHER" id="PTHR43618:SF17">
    <property type="entry name" value="RHAMNOLIPIDS BIOSYNTHESIS 3-OXOACYL-[ACYL-CARRIER-PROTEIN] REDUCTASE"/>
    <property type="match status" value="1"/>
</dbReference>